<evidence type="ECO:0000313" key="2">
    <source>
        <dbReference type="EMBL" id="CAH2988897.1"/>
    </source>
</evidence>
<dbReference type="PANTHER" id="PTHR10974">
    <property type="entry name" value="FI08016P-RELATED"/>
    <property type="match status" value="1"/>
</dbReference>
<dbReference type="PANTHER" id="PTHR10974:SF1">
    <property type="entry name" value="FI08016P-RELATED"/>
    <property type="match status" value="1"/>
</dbReference>
<name>A0ABN8LAZ1_CHISP</name>
<feature type="transmembrane region" description="Helical" evidence="1">
    <location>
        <begin position="27"/>
        <end position="44"/>
    </location>
</feature>
<keyword evidence="1" id="KW-0472">Membrane</keyword>
<dbReference type="CDD" id="cd16021">
    <property type="entry name" value="ALP_like"/>
    <property type="match status" value="1"/>
</dbReference>
<evidence type="ECO:0008006" key="4">
    <source>
        <dbReference type="Google" id="ProtNLM"/>
    </source>
</evidence>
<keyword evidence="1" id="KW-1133">Transmembrane helix</keyword>
<organism evidence="2 3">
    <name type="scientific">Chilo suppressalis</name>
    <name type="common">Asiatic rice borer moth</name>
    <dbReference type="NCBI Taxonomy" id="168631"/>
    <lineage>
        <taxon>Eukaryota</taxon>
        <taxon>Metazoa</taxon>
        <taxon>Ecdysozoa</taxon>
        <taxon>Arthropoda</taxon>
        <taxon>Hexapoda</taxon>
        <taxon>Insecta</taxon>
        <taxon>Pterygota</taxon>
        <taxon>Neoptera</taxon>
        <taxon>Endopterygota</taxon>
        <taxon>Lepidoptera</taxon>
        <taxon>Glossata</taxon>
        <taxon>Ditrysia</taxon>
        <taxon>Pyraloidea</taxon>
        <taxon>Crambidae</taxon>
        <taxon>Crambinae</taxon>
        <taxon>Chilo</taxon>
    </lineage>
</organism>
<dbReference type="EMBL" id="OU963896">
    <property type="protein sequence ID" value="CAH2988897.1"/>
    <property type="molecule type" value="Genomic_DNA"/>
</dbReference>
<keyword evidence="1" id="KW-0812">Transmembrane</keyword>
<sequence>MVATYYNTYNRRLVTSRPIISPKRMKQLFLIGIAFSTLYIFFHLKKNTEFGYSYYFCAKSRSGDDSCFESDTNGERFTIQTEGCSIPFLKPIDYSIKKFVERPDVPKCLSPLALLEHNSSHIWTKKQLNSSESSANIFCCYQSFYRPQSVDNVDEVIDDRVKYNDCIYFNDTIDVRHEFVKVNCSVGINTIEEYYVFALKKKFTVHNDHEEISKNATAYNILVLGIDSVSRLNFFRTMPNTVKFLLNRGAVDLSGYNKVGDNTFPNLIPLLLGLSDTEIMTTCLPHKDAKFDNCPFIWEWFKQAGFYTAFAEDSGWLGTFNYLKAGFSNTPTDYYTHTFINEAEKYAAKENFSIKLTPCLNDRYFYQVLLDYVEDITYALRHTRLFGLFWEVTMSHDELNYPMAMDHDYVKLFEKLEISGYLNDSIVFILSDHGIRWGDIRYTKQGRLEERLPFVFVLLPPSFKENFSAAYRNLKTNSKRLTTPYDIYSTLYDLTNLENVKNENIFHRSQQSYYRNRSISLFLPVPSNRTCELAAISDHWCTCHKRIVKSKINKVVWRAAKILVERLNARVSVHDNCANLSLVDVIEANEMITGKSEDEEIDNWRELMIVIKTTPGDGVFEATLRGFNDVGWTVMGTVSRLNLYGNQSYCVTDSLLKLYCYCN</sequence>
<evidence type="ECO:0000256" key="1">
    <source>
        <dbReference type="SAM" id="Phobius"/>
    </source>
</evidence>
<reference evidence="2" key="1">
    <citation type="submission" date="2021-12" db="EMBL/GenBank/DDBJ databases">
        <authorList>
            <person name="King R."/>
        </authorList>
    </citation>
    <scope>NUCLEOTIDE SEQUENCE</scope>
</reference>
<dbReference type="Gene3D" id="3.40.720.10">
    <property type="entry name" value="Alkaline Phosphatase, subunit A"/>
    <property type="match status" value="1"/>
</dbReference>
<keyword evidence="3" id="KW-1185">Reference proteome</keyword>
<dbReference type="InterPro" id="IPR017850">
    <property type="entry name" value="Alkaline_phosphatase_core_sf"/>
</dbReference>
<gene>
    <name evidence="2" type="ORF">CHILSU_LOCUS8314</name>
</gene>
<proteinExistence type="predicted"/>
<dbReference type="InterPro" id="IPR004245">
    <property type="entry name" value="DUF229"/>
</dbReference>
<evidence type="ECO:0000313" key="3">
    <source>
        <dbReference type="Proteomes" id="UP001153292"/>
    </source>
</evidence>
<dbReference type="Pfam" id="PF02995">
    <property type="entry name" value="DUF229"/>
    <property type="match status" value="1"/>
</dbReference>
<protein>
    <recommendedName>
        <fullName evidence="4">DUF229 domain containing protein</fullName>
    </recommendedName>
</protein>
<dbReference type="Proteomes" id="UP001153292">
    <property type="component" value="Chromosome 3"/>
</dbReference>
<accession>A0ABN8LAZ1</accession>
<dbReference type="SUPFAM" id="SSF53649">
    <property type="entry name" value="Alkaline phosphatase-like"/>
    <property type="match status" value="1"/>
</dbReference>